<dbReference type="OrthoDB" id="7956241at2"/>
<evidence type="ECO:0000313" key="1">
    <source>
        <dbReference type="EMBL" id="TCP40236.1"/>
    </source>
</evidence>
<sequence length="327" mass="33482">MKKRKQRLLAIGLSVATVVASGQYMERSQPHHQAEMAEIALADITLLAARGPVAPASGGVSAIPALPDDPATPEGLHPGPVRLVATPAQRPADGPAIRGLKMPALGVSGLPCGPEMTAEATDEATVRLILSAPCRPGRRVTLHHDLISFTEVTDQLGLLSVEVPVMVPAAAFVAEFDDGATVAHALSLPAAAGRRHAALVTVGAGGMQLHAYEAGARFGGAGHVWAAAPQGIGARGTLRVLGDPGLPGGRIAQVYTAPAGAQDLRLSVEAQVTPANCGREIEAQTVLPDRAGSMTSGVVSFVLPGCDAVGEFLVLKNLPQDRKLATN</sequence>
<evidence type="ECO:0000313" key="2">
    <source>
        <dbReference type="Proteomes" id="UP000294835"/>
    </source>
</evidence>
<evidence type="ECO:0008006" key="3">
    <source>
        <dbReference type="Google" id="ProtNLM"/>
    </source>
</evidence>
<proteinExistence type="predicted"/>
<comment type="caution">
    <text evidence="1">The sequence shown here is derived from an EMBL/GenBank/DDBJ whole genome shotgun (WGS) entry which is preliminary data.</text>
</comment>
<name>A0A4V2SQX0_9RHOB</name>
<organism evidence="1 2">
    <name type="scientific">Rhodovulum marinum</name>
    <dbReference type="NCBI Taxonomy" id="320662"/>
    <lineage>
        <taxon>Bacteria</taxon>
        <taxon>Pseudomonadati</taxon>
        <taxon>Pseudomonadota</taxon>
        <taxon>Alphaproteobacteria</taxon>
        <taxon>Rhodobacterales</taxon>
        <taxon>Paracoccaceae</taxon>
        <taxon>Rhodovulum</taxon>
    </lineage>
</organism>
<keyword evidence="2" id="KW-1185">Reference proteome</keyword>
<dbReference type="EMBL" id="SLXP01000008">
    <property type="protein sequence ID" value="TCP40236.1"/>
    <property type="molecule type" value="Genomic_DNA"/>
</dbReference>
<dbReference type="Proteomes" id="UP000294835">
    <property type="component" value="Unassembled WGS sequence"/>
</dbReference>
<accession>A0A4V2SQX0</accession>
<dbReference type="RefSeq" id="WP_132463199.1">
    <property type="nucleotide sequence ID" value="NZ_SLXP01000008.1"/>
</dbReference>
<gene>
    <name evidence="1" type="ORF">EV662_108111</name>
</gene>
<reference evidence="1 2" key="1">
    <citation type="submission" date="2019-03" db="EMBL/GenBank/DDBJ databases">
        <title>Genomic Encyclopedia of Type Strains, Phase IV (KMG-IV): sequencing the most valuable type-strain genomes for metagenomic binning, comparative biology and taxonomic classification.</title>
        <authorList>
            <person name="Goeker M."/>
        </authorList>
    </citation>
    <scope>NUCLEOTIDE SEQUENCE [LARGE SCALE GENOMIC DNA]</scope>
    <source>
        <strain evidence="1 2">DSM 18063</strain>
    </source>
</reference>
<protein>
    <recommendedName>
        <fullName evidence="3">Translocase</fullName>
    </recommendedName>
</protein>
<dbReference type="AlphaFoldDB" id="A0A4V2SQX0"/>